<protein>
    <recommendedName>
        <fullName evidence="3">NB-ARC domain-containing protein</fullName>
    </recommendedName>
</protein>
<dbReference type="InterPro" id="IPR032675">
    <property type="entry name" value="LRR_dom_sf"/>
</dbReference>
<proteinExistence type="predicted"/>
<dbReference type="SUPFAM" id="SSF52058">
    <property type="entry name" value="L domain-like"/>
    <property type="match status" value="1"/>
</dbReference>
<dbReference type="Proteomes" id="UP000316621">
    <property type="component" value="Chromosome 11"/>
</dbReference>
<dbReference type="Gramene" id="RZC83689">
    <property type="protein sequence ID" value="RZC83689"/>
    <property type="gene ID" value="C5167_046476"/>
</dbReference>
<name>A0A4Y7LHK7_PAPSO</name>
<accession>A0A4Y7LHK7</accession>
<dbReference type="EMBL" id="CM010725">
    <property type="protein sequence ID" value="RZC83689.1"/>
    <property type="molecule type" value="Genomic_DNA"/>
</dbReference>
<keyword evidence="2" id="KW-1185">Reference proteome</keyword>
<organism evidence="1 2">
    <name type="scientific">Papaver somniferum</name>
    <name type="common">Opium poppy</name>
    <dbReference type="NCBI Taxonomy" id="3469"/>
    <lineage>
        <taxon>Eukaryota</taxon>
        <taxon>Viridiplantae</taxon>
        <taxon>Streptophyta</taxon>
        <taxon>Embryophyta</taxon>
        <taxon>Tracheophyta</taxon>
        <taxon>Spermatophyta</taxon>
        <taxon>Magnoliopsida</taxon>
        <taxon>Ranunculales</taxon>
        <taxon>Papaveraceae</taxon>
        <taxon>Papaveroideae</taxon>
        <taxon>Papaver</taxon>
    </lineage>
</organism>
<reference evidence="1 2" key="1">
    <citation type="journal article" date="2018" name="Science">
        <title>The opium poppy genome and morphinan production.</title>
        <authorList>
            <person name="Guo L."/>
            <person name="Winzer T."/>
            <person name="Yang X."/>
            <person name="Li Y."/>
            <person name="Ning Z."/>
            <person name="He Z."/>
            <person name="Teodor R."/>
            <person name="Lu Y."/>
            <person name="Bowser T.A."/>
            <person name="Graham I.A."/>
            <person name="Ye K."/>
        </authorList>
    </citation>
    <scope>NUCLEOTIDE SEQUENCE [LARGE SCALE GENOMIC DNA]</scope>
    <source>
        <strain evidence="2">cv. HN1</strain>
        <tissue evidence="1">Leaves</tissue>
    </source>
</reference>
<evidence type="ECO:0000313" key="2">
    <source>
        <dbReference type="Proteomes" id="UP000316621"/>
    </source>
</evidence>
<evidence type="ECO:0008006" key="3">
    <source>
        <dbReference type="Google" id="ProtNLM"/>
    </source>
</evidence>
<dbReference type="Gene3D" id="3.80.10.10">
    <property type="entry name" value="Ribonuclease Inhibitor"/>
    <property type="match status" value="1"/>
</dbReference>
<sequence>MIKTYRIHDLMRDLCLSEGKAMNFLDIHNQQQHCTGGVTSTNAKKLRRYAVHPKSEAISRYEIHCNQKFRIENLINLQTFGCIKAGSWVRKGCFDKLSNLRKLSVCSTSRLQTDIILEEVVGKRSSISSSSDDQYQSPIRKLGISSIEKLPNLIFDSLSCCHSLHTLTLGGRLDVINLQKYPQNLSKLHLSGSMLEEDPMTTVQYLPNLKGFKLATRIRRKLSMLPEGLRFIISLEQLNILGMPLVKDRIVKGVGEDWYKVQHVPSITAQ</sequence>
<gene>
    <name evidence="1" type="ORF">C5167_046476</name>
</gene>
<dbReference type="AlphaFoldDB" id="A0A4Y7LHK7"/>
<evidence type="ECO:0000313" key="1">
    <source>
        <dbReference type="EMBL" id="RZC83689.1"/>
    </source>
</evidence>